<protein>
    <submittedName>
        <fullName evidence="2">Uncharacterized protein</fullName>
    </submittedName>
</protein>
<keyword evidence="1" id="KW-0472">Membrane</keyword>
<dbReference type="AlphaFoldDB" id="A0A7Z0TWJ0"/>
<keyword evidence="1" id="KW-0812">Transmembrane</keyword>
<evidence type="ECO:0000313" key="2">
    <source>
        <dbReference type="EMBL" id="NYZ63424.1"/>
    </source>
</evidence>
<feature type="transmembrane region" description="Helical" evidence="1">
    <location>
        <begin position="88"/>
        <end position="113"/>
    </location>
</feature>
<evidence type="ECO:0000313" key="3">
    <source>
        <dbReference type="Proteomes" id="UP000589896"/>
    </source>
</evidence>
<organism evidence="2 3">
    <name type="scientific">Luteimonas deserti</name>
    <dbReference type="NCBI Taxonomy" id="2752306"/>
    <lineage>
        <taxon>Bacteria</taxon>
        <taxon>Pseudomonadati</taxon>
        <taxon>Pseudomonadota</taxon>
        <taxon>Gammaproteobacteria</taxon>
        <taxon>Lysobacterales</taxon>
        <taxon>Lysobacteraceae</taxon>
        <taxon>Luteimonas</taxon>
    </lineage>
</organism>
<reference evidence="2 3" key="1">
    <citation type="submission" date="2020-07" db="EMBL/GenBank/DDBJ databases">
        <title>isolation of Luteimonas sp. SJ-16.</title>
        <authorList>
            <person name="Huang X.-X."/>
            <person name="Xu L."/>
            <person name="Sun J.-Q."/>
        </authorList>
    </citation>
    <scope>NUCLEOTIDE SEQUENCE [LARGE SCALE GENOMIC DNA]</scope>
    <source>
        <strain evidence="2 3">SJ-16</strain>
    </source>
</reference>
<sequence length="126" mass="14656">MNREKVWEATSYAWTEIGLDSDDFARFAREAQLSPEERPALAHAVFWQVCGAFALETVFALLLMGVTLPDWFFPDPQQKVARWLRRPLLLSLLNPLWLVGYPLSCLFAFRYWYRLRKASAMLSRAA</sequence>
<dbReference type="Proteomes" id="UP000589896">
    <property type="component" value="Unassembled WGS sequence"/>
</dbReference>
<accession>A0A7Z0TWJ0</accession>
<comment type="caution">
    <text evidence="2">The sequence shown here is derived from an EMBL/GenBank/DDBJ whole genome shotgun (WGS) entry which is preliminary data.</text>
</comment>
<dbReference type="RefSeq" id="WP_180545652.1">
    <property type="nucleotide sequence ID" value="NZ_JACCJZ010000019.1"/>
</dbReference>
<dbReference type="EMBL" id="JACCJZ010000019">
    <property type="protein sequence ID" value="NYZ63424.1"/>
    <property type="molecule type" value="Genomic_DNA"/>
</dbReference>
<keyword evidence="1" id="KW-1133">Transmembrane helix</keyword>
<keyword evidence="3" id="KW-1185">Reference proteome</keyword>
<name>A0A7Z0TWJ0_9GAMM</name>
<proteinExistence type="predicted"/>
<feature type="transmembrane region" description="Helical" evidence="1">
    <location>
        <begin position="45"/>
        <end position="68"/>
    </location>
</feature>
<gene>
    <name evidence="2" type="ORF">H0E82_11755</name>
</gene>
<evidence type="ECO:0000256" key="1">
    <source>
        <dbReference type="SAM" id="Phobius"/>
    </source>
</evidence>